<keyword evidence="1" id="KW-0238">DNA-binding</keyword>
<dbReference type="AlphaFoldDB" id="A0A7U9TK24"/>
<evidence type="ECO:0000256" key="1">
    <source>
        <dbReference type="ARBA" id="ARBA00023125"/>
    </source>
</evidence>
<protein>
    <submittedName>
        <fullName evidence="2">Uncharacterized protein</fullName>
    </submittedName>
</protein>
<dbReference type="GO" id="GO:0003677">
    <property type="term" value="F:DNA binding"/>
    <property type="evidence" value="ECO:0007669"/>
    <property type="project" value="UniProtKB-KW"/>
</dbReference>
<dbReference type="KEGG" id="manr:MPAN_000890"/>
<reference evidence="2" key="1">
    <citation type="submission" date="2021-01" db="EMBL/GenBank/DDBJ databases">
        <title>Draft genome sequence of Acholeplasmataceae bacterium strain Mahy22.</title>
        <authorList>
            <person name="Watanabe M."/>
            <person name="Kojima H."/>
            <person name="Fukui M."/>
        </authorList>
    </citation>
    <scope>NUCLEOTIDE SEQUENCE</scope>
    <source>
        <strain evidence="2">Mahy22</strain>
    </source>
</reference>
<dbReference type="Pfam" id="PF01381">
    <property type="entry name" value="HTH_3"/>
    <property type="match status" value="1"/>
</dbReference>
<sequence length="71" mass="8256">MKENIKLGKRITKLRNERKMSRGELSMLSFVDYTTLMNIENGKTNPKLDTLERLSTCLGVTLKELFDYEAK</sequence>
<dbReference type="GO" id="GO:0005829">
    <property type="term" value="C:cytosol"/>
    <property type="evidence" value="ECO:0007669"/>
    <property type="project" value="TreeGrafter"/>
</dbReference>
<dbReference type="SUPFAM" id="SSF47413">
    <property type="entry name" value="lambda repressor-like DNA-binding domains"/>
    <property type="match status" value="1"/>
</dbReference>
<dbReference type="EMBL" id="AP024412">
    <property type="protein sequence ID" value="BCR35196.1"/>
    <property type="molecule type" value="Genomic_DNA"/>
</dbReference>
<dbReference type="Gene3D" id="1.10.260.40">
    <property type="entry name" value="lambda repressor-like DNA-binding domains"/>
    <property type="match status" value="1"/>
</dbReference>
<gene>
    <name evidence="2" type="ORF">MPAN_000890</name>
</gene>
<proteinExistence type="predicted"/>
<keyword evidence="3" id="KW-1185">Reference proteome</keyword>
<dbReference type="GO" id="GO:0003700">
    <property type="term" value="F:DNA-binding transcription factor activity"/>
    <property type="evidence" value="ECO:0007669"/>
    <property type="project" value="TreeGrafter"/>
</dbReference>
<dbReference type="SMART" id="SM00530">
    <property type="entry name" value="HTH_XRE"/>
    <property type="match status" value="1"/>
</dbReference>
<dbReference type="RefSeq" id="WP_176239070.1">
    <property type="nucleotide sequence ID" value="NZ_AP024412.1"/>
</dbReference>
<evidence type="ECO:0000313" key="3">
    <source>
        <dbReference type="Proteomes" id="UP000620133"/>
    </source>
</evidence>
<dbReference type="InterPro" id="IPR050807">
    <property type="entry name" value="TransReg_Diox_bact_type"/>
</dbReference>
<accession>A0A7U9TK24</accession>
<evidence type="ECO:0000313" key="2">
    <source>
        <dbReference type="EMBL" id="BCR35196.1"/>
    </source>
</evidence>
<name>A0A7U9TK24_9MOLU</name>
<dbReference type="InterPro" id="IPR010982">
    <property type="entry name" value="Lambda_DNA-bd_dom_sf"/>
</dbReference>
<dbReference type="CDD" id="cd00093">
    <property type="entry name" value="HTH_XRE"/>
    <property type="match status" value="1"/>
</dbReference>
<dbReference type="Proteomes" id="UP000620133">
    <property type="component" value="Chromosome"/>
</dbReference>
<dbReference type="InterPro" id="IPR001387">
    <property type="entry name" value="Cro/C1-type_HTH"/>
</dbReference>
<organism evidence="2 3">
    <name type="scientific">Mariniplasma anaerobium</name>
    <dbReference type="NCBI Taxonomy" id="2735436"/>
    <lineage>
        <taxon>Bacteria</taxon>
        <taxon>Bacillati</taxon>
        <taxon>Mycoplasmatota</taxon>
        <taxon>Mollicutes</taxon>
        <taxon>Acholeplasmatales</taxon>
        <taxon>Acholeplasmataceae</taxon>
        <taxon>Mariniplasma</taxon>
    </lineage>
</organism>
<dbReference type="PANTHER" id="PTHR46797">
    <property type="entry name" value="HTH-TYPE TRANSCRIPTIONAL REGULATOR"/>
    <property type="match status" value="1"/>
</dbReference>
<dbReference type="PANTHER" id="PTHR46797:SF1">
    <property type="entry name" value="METHYLPHOSPHONATE SYNTHASE"/>
    <property type="match status" value="1"/>
</dbReference>
<dbReference type="PROSITE" id="PS50943">
    <property type="entry name" value="HTH_CROC1"/>
    <property type="match status" value="1"/>
</dbReference>